<proteinExistence type="predicted"/>
<dbReference type="OrthoDB" id="3681440at2"/>
<gene>
    <name evidence="1" type="ORF">EV186_106428</name>
</gene>
<keyword evidence="2" id="KW-1185">Reference proteome</keyword>
<dbReference type="EMBL" id="SNXZ01000006">
    <property type="protein sequence ID" value="TDP94034.1"/>
    <property type="molecule type" value="Genomic_DNA"/>
</dbReference>
<dbReference type="RefSeq" id="WP_133853004.1">
    <property type="nucleotide sequence ID" value="NZ_SNXZ01000006.1"/>
</dbReference>
<evidence type="ECO:0000313" key="1">
    <source>
        <dbReference type="EMBL" id="TDP94034.1"/>
    </source>
</evidence>
<dbReference type="AlphaFoldDB" id="A0A4R6S478"/>
<evidence type="ECO:0000313" key="2">
    <source>
        <dbReference type="Proteomes" id="UP000295444"/>
    </source>
</evidence>
<reference evidence="1 2" key="1">
    <citation type="submission" date="2019-03" db="EMBL/GenBank/DDBJ databases">
        <title>Genomic Encyclopedia of Type Strains, Phase IV (KMG-IV): sequencing the most valuable type-strain genomes for metagenomic binning, comparative biology and taxonomic classification.</title>
        <authorList>
            <person name="Goeker M."/>
        </authorList>
    </citation>
    <scope>NUCLEOTIDE SEQUENCE [LARGE SCALE GENOMIC DNA]</scope>
    <source>
        <strain evidence="1 2">DSM 45361</strain>
    </source>
</reference>
<protein>
    <submittedName>
        <fullName evidence="1">Uncharacterized protein</fullName>
    </submittedName>
</protein>
<organism evidence="1 2">
    <name type="scientific">Labedaea rhizosphaerae</name>
    <dbReference type="NCBI Taxonomy" id="598644"/>
    <lineage>
        <taxon>Bacteria</taxon>
        <taxon>Bacillati</taxon>
        <taxon>Actinomycetota</taxon>
        <taxon>Actinomycetes</taxon>
        <taxon>Pseudonocardiales</taxon>
        <taxon>Pseudonocardiaceae</taxon>
        <taxon>Labedaea</taxon>
    </lineage>
</organism>
<dbReference type="Proteomes" id="UP000295444">
    <property type="component" value="Unassembled WGS sequence"/>
</dbReference>
<accession>A0A4R6S478</accession>
<sequence>MRIDHYQWADEDPDLVLTAAVIPGVTIAEAVQLHGGDPAQLVSKPSAEAWPAPTPDGGQTFTVQFIELGTAVVAIEPGGWTGSIPEIARRGSRNGRYVAAYWSMSGAYRITEAEQGGVTAYFDPFAVGEPGGMGDRQPAWAADLALDIEQPNASCLAALEVRSDVAFQQEWLTSPQPTCQVPGPDRLLAGVDQAWTP</sequence>
<name>A0A4R6S478_LABRH</name>
<comment type="caution">
    <text evidence="1">The sequence shown here is derived from an EMBL/GenBank/DDBJ whole genome shotgun (WGS) entry which is preliminary data.</text>
</comment>